<proteinExistence type="predicted"/>
<gene>
    <name evidence="1" type="ORF">FHS60_001974</name>
</gene>
<reference evidence="1 2" key="1">
    <citation type="submission" date="2020-08" db="EMBL/GenBank/DDBJ databases">
        <title>Genomic Encyclopedia of Type Strains, Phase IV (KMG-IV): sequencing the most valuable type-strain genomes for metagenomic binning, comparative biology and taxonomic classification.</title>
        <authorList>
            <person name="Goeker M."/>
        </authorList>
    </citation>
    <scope>NUCLEOTIDE SEQUENCE [LARGE SCALE GENOMIC DNA]</scope>
    <source>
        <strain evidence="1 2">DSM 22548</strain>
    </source>
</reference>
<protein>
    <submittedName>
        <fullName evidence="1">Uncharacterized protein</fullName>
    </submittedName>
</protein>
<sequence>MSLGGYSPPADSIPSVFFIPLAAIANKIESQIN</sequence>
<accession>A0A7W5UFU3</accession>
<dbReference type="Proteomes" id="UP000541425">
    <property type="component" value="Unassembled WGS sequence"/>
</dbReference>
<evidence type="ECO:0000313" key="1">
    <source>
        <dbReference type="EMBL" id="MBB3703484.1"/>
    </source>
</evidence>
<evidence type="ECO:0000313" key="2">
    <source>
        <dbReference type="Proteomes" id="UP000541425"/>
    </source>
</evidence>
<name>A0A7W5UFU3_9BACT</name>
<dbReference type="AlphaFoldDB" id="A0A7W5UFU3"/>
<comment type="caution">
    <text evidence="1">The sequence shown here is derived from an EMBL/GenBank/DDBJ whole genome shotgun (WGS) entry which is preliminary data.</text>
</comment>
<organism evidence="1 2">
    <name type="scientific">Alloprevotella rava</name>
    <dbReference type="NCBI Taxonomy" id="671218"/>
    <lineage>
        <taxon>Bacteria</taxon>
        <taxon>Pseudomonadati</taxon>
        <taxon>Bacteroidota</taxon>
        <taxon>Bacteroidia</taxon>
        <taxon>Bacteroidales</taxon>
        <taxon>Prevotellaceae</taxon>
        <taxon>Alloprevotella</taxon>
    </lineage>
</organism>
<dbReference type="EMBL" id="JACICA010000013">
    <property type="protein sequence ID" value="MBB3703484.1"/>
    <property type="molecule type" value="Genomic_DNA"/>
</dbReference>